<dbReference type="CDD" id="cd22966">
    <property type="entry name" value="DD_DYDC-like"/>
    <property type="match status" value="1"/>
</dbReference>
<proteinExistence type="inferred from homology"/>
<gene>
    <name evidence="3" type="ORF">TBIB3V08_LOCUS3976</name>
</gene>
<feature type="compositionally biased region" description="Polar residues" evidence="2">
    <location>
        <begin position="22"/>
        <end position="35"/>
    </location>
</feature>
<name>A0A7R9EU89_9NEOP</name>
<feature type="region of interest" description="Disordered" evidence="2">
    <location>
        <begin position="152"/>
        <end position="189"/>
    </location>
</feature>
<accession>A0A7R9EU89</accession>
<dbReference type="AlphaFoldDB" id="A0A7R9EU89"/>
<dbReference type="GO" id="GO:0048188">
    <property type="term" value="C:Set1C/COMPASS complex"/>
    <property type="evidence" value="ECO:0007669"/>
    <property type="project" value="InterPro"/>
</dbReference>
<evidence type="ECO:0000256" key="1">
    <source>
        <dbReference type="ARBA" id="ARBA00010849"/>
    </source>
</evidence>
<dbReference type="InterPro" id="IPR037856">
    <property type="entry name" value="Sdc1/DPY30"/>
</dbReference>
<reference evidence="3" key="1">
    <citation type="submission" date="2020-11" db="EMBL/GenBank/DDBJ databases">
        <authorList>
            <person name="Tran Van P."/>
        </authorList>
    </citation>
    <scope>NUCLEOTIDE SEQUENCE</scope>
</reference>
<dbReference type="Gene3D" id="1.20.890.10">
    <property type="entry name" value="cAMP-dependent protein kinase regulatory subunit, dimerization-anchoring domain"/>
    <property type="match status" value="1"/>
</dbReference>
<feature type="compositionally biased region" description="Low complexity" evidence="2">
    <location>
        <begin position="10"/>
        <end position="21"/>
    </location>
</feature>
<dbReference type="EMBL" id="OD565334">
    <property type="protein sequence ID" value="CAD7441511.1"/>
    <property type="molecule type" value="Genomic_DNA"/>
</dbReference>
<dbReference type="InterPro" id="IPR049630">
    <property type="entry name" value="DYDC-like_DD"/>
</dbReference>
<comment type="similarity">
    <text evidence="1">Belongs to the dpy-30 family.</text>
</comment>
<dbReference type="PANTHER" id="PTHR23356:SF16">
    <property type="entry name" value="DPY30 DOMAIN CONTAINING 2"/>
    <property type="match status" value="1"/>
</dbReference>
<dbReference type="Pfam" id="PF05186">
    <property type="entry name" value="Dpy-30"/>
    <property type="match status" value="1"/>
</dbReference>
<evidence type="ECO:0000313" key="3">
    <source>
        <dbReference type="EMBL" id="CAD7441511.1"/>
    </source>
</evidence>
<sequence length="189" mass="21422">MSDGEENIVDSDSSTESGSSDQVENSKSKTISSNKVVDLERASKSTHLNLGEPEDSNISLDSEYLKKNLGVPLSLALAEVVMKCPTDPIPYLAHWLFKWRWNQEHKQDQEDRVKELTAERTKLENQLKQAKERDDAQLAAASAIEKVTQEAERILNKKDEEELADPEREEEDLQDEARDAFDTYDVKGD</sequence>
<feature type="compositionally biased region" description="Acidic residues" evidence="2">
    <location>
        <begin position="161"/>
        <end position="174"/>
    </location>
</feature>
<protein>
    <submittedName>
        <fullName evidence="3">Uncharacterized protein</fullName>
    </submittedName>
</protein>
<dbReference type="InterPro" id="IPR007858">
    <property type="entry name" value="Dpy-30_motif"/>
</dbReference>
<feature type="region of interest" description="Disordered" evidence="2">
    <location>
        <begin position="1"/>
        <end position="57"/>
    </location>
</feature>
<evidence type="ECO:0000256" key="2">
    <source>
        <dbReference type="SAM" id="MobiDB-lite"/>
    </source>
</evidence>
<dbReference type="PANTHER" id="PTHR23356">
    <property type="entry name" value="DPY30-RELATED"/>
    <property type="match status" value="1"/>
</dbReference>
<organism evidence="3">
    <name type="scientific">Timema bartmani</name>
    <dbReference type="NCBI Taxonomy" id="61472"/>
    <lineage>
        <taxon>Eukaryota</taxon>
        <taxon>Metazoa</taxon>
        <taxon>Ecdysozoa</taxon>
        <taxon>Arthropoda</taxon>
        <taxon>Hexapoda</taxon>
        <taxon>Insecta</taxon>
        <taxon>Pterygota</taxon>
        <taxon>Neoptera</taxon>
        <taxon>Polyneoptera</taxon>
        <taxon>Phasmatodea</taxon>
        <taxon>Timematodea</taxon>
        <taxon>Timematoidea</taxon>
        <taxon>Timematidae</taxon>
        <taxon>Timema</taxon>
    </lineage>
</organism>
<feature type="compositionally biased region" description="Basic and acidic residues" evidence="2">
    <location>
        <begin position="175"/>
        <end position="189"/>
    </location>
</feature>